<evidence type="ECO:0000256" key="4">
    <source>
        <dbReference type="ARBA" id="ARBA00022519"/>
    </source>
</evidence>
<feature type="transmembrane region" description="Helical" evidence="12">
    <location>
        <begin position="20"/>
        <end position="37"/>
    </location>
</feature>
<keyword evidence="3" id="KW-1003">Cell membrane</keyword>
<feature type="domain" description="Fatty acid desaturase" evidence="13">
    <location>
        <begin position="89"/>
        <end position="308"/>
    </location>
</feature>
<keyword evidence="9" id="KW-0408">Iron</keyword>
<accession>A0A6B2L8F0</accession>
<evidence type="ECO:0000256" key="11">
    <source>
        <dbReference type="ARBA" id="ARBA00023136"/>
    </source>
</evidence>
<evidence type="ECO:0000256" key="7">
    <source>
        <dbReference type="ARBA" id="ARBA00022989"/>
    </source>
</evidence>
<dbReference type="GO" id="GO:0004497">
    <property type="term" value="F:monooxygenase activity"/>
    <property type="evidence" value="ECO:0007669"/>
    <property type="project" value="UniProtKB-KW"/>
</dbReference>
<proteinExistence type="inferred from homology"/>
<evidence type="ECO:0000256" key="8">
    <source>
        <dbReference type="ARBA" id="ARBA00023002"/>
    </source>
</evidence>
<dbReference type="InterPro" id="IPR033885">
    <property type="entry name" value="AlkB/XylM"/>
</dbReference>
<dbReference type="InterPro" id="IPR005804">
    <property type="entry name" value="FA_desaturase_dom"/>
</dbReference>
<dbReference type="GO" id="GO:0005886">
    <property type="term" value="C:plasma membrane"/>
    <property type="evidence" value="ECO:0007669"/>
    <property type="project" value="UniProtKB-SubCell"/>
</dbReference>
<reference evidence="14" key="1">
    <citation type="journal article" date="2020" name="J. Eukaryot. Microbiol.">
        <title>De novo Sequencing, Assembly and Annotation of the Transcriptome for the Free-Living Testate Amoeba Arcella intermedia.</title>
        <authorList>
            <person name="Ribeiro G.M."/>
            <person name="Porfirio-Sousa A.L."/>
            <person name="Maurer-Alcala X.X."/>
            <person name="Katz L.A."/>
            <person name="Lahr D.J.G."/>
        </authorList>
    </citation>
    <scope>NUCLEOTIDE SEQUENCE</scope>
</reference>
<protein>
    <recommendedName>
        <fullName evidence="13">Fatty acid desaturase domain-containing protein</fullName>
    </recommendedName>
</protein>
<feature type="transmembrane region" description="Helical" evidence="12">
    <location>
        <begin position="219"/>
        <end position="238"/>
    </location>
</feature>
<keyword evidence="10" id="KW-0503">Monooxygenase</keyword>
<evidence type="ECO:0000256" key="3">
    <source>
        <dbReference type="ARBA" id="ARBA00022475"/>
    </source>
</evidence>
<feature type="transmembrane region" description="Helical" evidence="12">
    <location>
        <begin position="303"/>
        <end position="321"/>
    </location>
</feature>
<dbReference type="PANTHER" id="PTHR38674:SF1">
    <property type="entry name" value="ALKANE 1-MONOOXYGENASE 1"/>
    <property type="match status" value="1"/>
</dbReference>
<evidence type="ECO:0000313" key="14">
    <source>
        <dbReference type="EMBL" id="NDV33289.1"/>
    </source>
</evidence>
<feature type="transmembrane region" description="Helical" evidence="12">
    <location>
        <begin position="195"/>
        <end position="213"/>
    </location>
</feature>
<dbReference type="GO" id="GO:0006629">
    <property type="term" value="P:lipid metabolic process"/>
    <property type="evidence" value="ECO:0007669"/>
    <property type="project" value="InterPro"/>
</dbReference>
<dbReference type="EMBL" id="GIBP01004320">
    <property type="protein sequence ID" value="NDV33289.1"/>
    <property type="molecule type" value="Transcribed_RNA"/>
</dbReference>
<dbReference type="AlphaFoldDB" id="A0A6B2L8F0"/>
<evidence type="ECO:0000256" key="10">
    <source>
        <dbReference type="ARBA" id="ARBA00023033"/>
    </source>
</evidence>
<keyword evidence="6" id="KW-0479">Metal-binding</keyword>
<keyword evidence="11 12" id="KW-0472">Membrane</keyword>
<feature type="transmembrane region" description="Helical" evidence="12">
    <location>
        <begin position="58"/>
        <end position="81"/>
    </location>
</feature>
<evidence type="ECO:0000256" key="9">
    <source>
        <dbReference type="ARBA" id="ARBA00023004"/>
    </source>
</evidence>
<keyword evidence="8" id="KW-0560">Oxidoreductase</keyword>
<keyword evidence="5 12" id="KW-0812">Transmembrane</keyword>
<evidence type="ECO:0000259" key="13">
    <source>
        <dbReference type="Pfam" id="PF00487"/>
    </source>
</evidence>
<sequence length="341" mass="39388">MAYLVPFITWYAANQGHFWSIPQAIFIIIPVLELLAPDSQNPTPQEEEELNGRMSFRVIPMIWVPLQVLLLLWSFSAVSVWELSTSQFILFAISIGSNTGVLGINIAHELIHKNTKLEVFLGKLLLVMVCYGHWQIEHVYGHHKRVSTPADPATAKLGESFYTFWPKSVWGTFWSSWDIAEQRRKAKKSGPLNEVLVYSFCSLIISICVALVWGRRSFILFYLQSFVAFSLLEIVNYIEHYGLERRKEANGYEAVKPIHSWNSDARITNVFLFKLQRHSDHHAFASRRYQILRSFKEAPQMPTGYAGMLFLALIPPLWFTVMDKRAKEFYHNMGKIDNQAQ</sequence>
<name>A0A6B2L8F0_9EUKA</name>
<dbReference type="Pfam" id="PF00487">
    <property type="entry name" value="FA_desaturase"/>
    <property type="match status" value="1"/>
</dbReference>
<comment type="subcellular location">
    <subcellularLocation>
        <location evidence="1">Cell inner membrane</location>
        <topology evidence="1">Multi-pass membrane protein</topology>
    </subcellularLocation>
</comment>
<evidence type="ECO:0000256" key="2">
    <source>
        <dbReference type="ARBA" id="ARBA00010823"/>
    </source>
</evidence>
<evidence type="ECO:0000256" key="12">
    <source>
        <dbReference type="SAM" id="Phobius"/>
    </source>
</evidence>
<keyword evidence="4" id="KW-0997">Cell inner membrane</keyword>
<comment type="similarity">
    <text evidence="2">Belongs to the fatty acid desaturase type 1 family. AlkB subfamily.</text>
</comment>
<dbReference type="GO" id="GO:0046872">
    <property type="term" value="F:metal ion binding"/>
    <property type="evidence" value="ECO:0007669"/>
    <property type="project" value="UniProtKB-KW"/>
</dbReference>
<dbReference type="CDD" id="cd03512">
    <property type="entry name" value="Alkane-hydroxylase"/>
    <property type="match status" value="1"/>
</dbReference>
<evidence type="ECO:0000256" key="5">
    <source>
        <dbReference type="ARBA" id="ARBA00022692"/>
    </source>
</evidence>
<feature type="transmembrane region" description="Helical" evidence="12">
    <location>
        <begin position="87"/>
        <end position="107"/>
    </location>
</feature>
<evidence type="ECO:0000256" key="1">
    <source>
        <dbReference type="ARBA" id="ARBA00004429"/>
    </source>
</evidence>
<dbReference type="PANTHER" id="PTHR38674">
    <property type="entry name" value="ALKANE 1-MONOOXYGENASE 1"/>
    <property type="match status" value="1"/>
</dbReference>
<keyword evidence="7 12" id="KW-1133">Transmembrane helix</keyword>
<evidence type="ECO:0000256" key="6">
    <source>
        <dbReference type="ARBA" id="ARBA00022723"/>
    </source>
</evidence>
<organism evidence="14">
    <name type="scientific">Arcella intermedia</name>
    <dbReference type="NCBI Taxonomy" id="1963864"/>
    <lineage>
        <taxon>Eukaryota</taxon>
        <taxon>Amoebozoa</taxon>
        <taxon>Tubulinea</taxon>
        <taxon>Elardia</taxon>
        <taxon>Arcellinida</taxon>
        <taxon>Sphaerothecina</taxon>
        <taxon>Arcellidae</taxon>
        <taxon>Arcella</taxon>
    </lineage>
</organism>